<dbReference type="PIRSF" id="PIRSF036548">
    <property type="entry name" value="Fdx_FixX"/>
    <property type="match status" value="1"/>
</dbReference>
<evidence type="ECO:0000256" key="3">
    <source>
        <dbReference type="ARBA" id="ARBA00022982"/>
    </source>
</evidence>
<dbReference type="InterPro" id="IPR012206">
    <property type="entry name" value="Fd_FixX"/>
</dbReference>
<dbReference type="PANTHER" id="PTHR43082">
    <property type="entry name" value="FERREDOXIN-LIKE"/>
    <property type="match status" value="1"/>
</dbReference>
<keyword evidence="5" id="KW-0411">Iron-sulfur</keyword>
<keyword evidence="4" id="KW-0408">Iron</keyword>
<sequence>MNVEQKLSIDKFNVDEGHPHIVMNPENMDPEIERILTVVCPAGLYTLDDKGRMAFEFAGCLECGTCRVAVAHKKGALDWAHPRPSFGVQYRCG</sequence>
<organism evidence="6">
    <name type="scientific">uncultured delta proteobacterium</name>
    <dbReference type="NCBI Taxonomy" id="34034"/>
    <lineage>
        <taxon>Bacteria</taxon>
        <taxon>Deltaproteobacteria</taxon>
        <taxon>environmental samples</taxon>
    </lineage>
</organism>
<name>A0A212JIJ0_9DELT</name>
<keyword evidence="2" id="KW-0479">Metal-binding</keyword>
<evidence type="ECO:0000256" key="2">
    <source>
        <dbReference type="ARBA" id="ARBA00022723"/>
    </source>
</evidence>
<reference evidence="6" key="1">
    <citation type="submission" date="2016-04" db="EMBL/GenBank/DDBJ databases">
        <authorList>
            <person name="Evans L.H."/>
            <person name="Alamgir A."/>
            <person name="Owens N."/>
            <person name="Weber N.D."/>
            <person name="Virtaneva K."/>
            <person name="Barbian K."/>
            <person name="Babar A."/>
            <person name="Rosenke K."/>
        </authorList>
    </citation>
    <scope>NUCLEOTIDE SEQUENCE</scope>
    <source>
        <strain evidence="6">86</strain>
    </source>
</reference>
<dbReference type="SUPFAM" id="SSF54862">
    <property type="entry name" value="4Fe-4S ferredoxins"/>
    <property type="match status" value="1"/>
</dbReference>
<proteinExistence type="predicted"/>
<accession>A0A212JIJ0</accession>
<keyword evidence="1" id="KW-0813">Transport</keyword>
<protein>
    <submittedName>
        <fullName evidence="6">Putative 4Fe-4S ferredoxin</fullName>
    </submittedName>
</protein>
<dbReference type="EMBL" id="FLUQ01000001">
    <property type="protein sequence ID" value="SBV99279.1"/>
    <property type="molecule type" value="Genomic_DNA"/>
</dbReference>
<dbReference type="AlphaFoldDB" id="A0A212JIJ0"/>
<dbReference type="Gene3D" id="3.30.70.20">
    <property type="match status" value="1"/>
</dbReference>
<evidence type="ECO:0000256" key="1">
    <source>
        <dbReference type="ARBA" id="ARBA00022448"/>
    </source>
</evidence>
<keyword evidence="3" id="KW-0249">Electron transport</keyword>
<evidence type="ECO:0000313" key="6">
    <source>
        <dbReference type="EMBL" id="SBV99279.1"/>
    </source>
</evidence>
<dbReference type="PANTHER" id="PTHR43082:SF3">
    <property type="entry name" value="FERREDOXIN-LIKE PROTEIN YDIT"/>
    <property type="match status" value="1"/>
</dbReference>
<evidence type="ECO:0000256" key="5">
    <source>
        <dbReference type="ARBA" id="ARBA00023014"/>
    </source>
</evidence>
<evidence type="ECO:0000256" key="4">
    <source>
        <dbReference type="ARBA" id="ARBA00023004"/>
    </source>
</evidence>
<dbReference type="GO" id="GO:0005506">
    <property type="term" value="F:iron ion binding"/>
    <property type="evidence" value="ECO:0007669"/>
    <property type="project" value="InterPro"/>
</dbReference>
<dbReference type="GO" id="GO:0051536">
    <property type="term" value="F:iron-sulfur cluster binding"/>
    <property type="evidence" value="ECO:0007669"/>
    <property type="project" value="UniProtKB-KW"/>
</dbReference>
<gene>
    <name evidence="6" type="primary">fixX</name>
    <name evidence="6" type="ORF">KL86DPRO_11555</name>
</gene>